<dbReference type="VEuPathDB" id="TrichDB:TVAG_455670"/>
<dbReference type="VEuPathDB" id="TrichDB:TVAGG3_0923720"/>
<protein>
    <submittedName>
        <fullName evidence="1">TPR Domain containing protein</fullName>
    </submittedName>
</protein>
<dbReference type="SMR" id="A2G056"/>
<evidence type="ECO:0000313" key="1">
    <source>
        <dbReference type="EMBL" id="EAX89458.1"/>
    </source>
</evidence>
<dbReference type="KEGG" id="tva:4747129"/>
<dbReference type="AlphaFoldDB" id="A2G056"/>
<keyword evidence="2" id="KW-1185">Reference proteome</keyword>
<proteinExistence type="predicted"/>
<dbReference type="InParanoid" id="A2G056"/>
<evidence type="ECO:0000313" key="2">
    <source>
        <dbReference type="Proteomes" id="UP000001542"/>
    </source>
</evidence>
<organism evidence="1 2">
    <name type="scientific">Trichomonas vaginalis (strain ATCC PRA-98 / G3)</name>
    <dbReference type="NCBI Taxonomy" id="412133"/>
    <lineage>
        <taxon>Eukaryota</taxon>
        <taxon>Metamonada</taxon>
        <taxon>Parabasalia</taxon>
        <taxon>Trichomonadida</taxon>
        <taxon>Trichomonadidae</taxon>
        <taxon>Trichomonas</taxon>
    </lineage>
</organism>
<accession>A2G056</accession>
<reference evidence="1" key="2">
    <citation type="journal article" date="2007" name="Science">
        <title>Draft genome sequence of the sexually transmitted pathogen Trichomonas vaginalis.</title>
        <authorList>
            <person name="Carlton J.M."/>
            <person name="Hirt R.P."/>
            <person name="Silva J.C."/>
            <person name="Delcher A.L."/>
            <person name="Schatz M."/>
            <person name="Zhao Q."/>
            <person name="Wortman J.R."/>
            <person name="Bidwell S.L."/>
            <person name="Alsmark U.C.M."/>
            <person name="Besteiro S."/>
            <person name="Sicheritz-Ponten T."/>
            <person name="Noel C.J."/>
            <person name="Dacks J.B."/>
            <person name="Foster P.G."/>
            <person name="Simillion C."/>
            <person name="Van de Peer Y."/>
            <person name="Miranda-Saavedra D."/>
            <person name="Barton G.J."/>
            <person name="Westrop G.D."/>
            <person name="Mueller S."/>
            <person name="Dessi D."/>
            <person name="Fiori P.L."/>
            <person name="Ren Q."/>
            <person name="Paulsen I."/>
            <person name="Zhang H."/>
            <person name="Bastida-Corcuera F.D."/>
            <person name="Simoes-Barbosa A."/>
            <person name="Brown M.T."/>
            <person name="Hayes R.D."/>
            <person name="Mukherjee M."/>
            <person name="Okumura C.Y."/>
            <person name="Schneider R."/>
            <person name="Smith A.J."/>
            <person name="Vanacova S."/>
            <person name="Villalvazo M."/>
            <person name="Haas B.J."/>
            <person name="Pertea M."/>
            <person name="Feldblyum T.V."/>
            <person name="Utterback T.R."/>
            <person name="Shu C.L."/>
            <person name="Osoegawa K."/>
            <person name="de Jong P.J."/>
            <person name="Hrdy I."/>
            <person name="Horvathova L."/>
            <person name="Zubacova Z."/>
            <person name="Dolezal P."/>
            <person name="Malik S.B."/>
            <person name="Logsdon J.M. Jr."/>
            <person name="Henze K."/>
            <person name="Gupta A."/>
            <person name="Wang C.C."/>
            <person name="Dunne R.L."/>
            <person name="Upcroft J.A."/>
            <person name="Upcroft P."/>
            <person name="White O."/>
            <person name="Salzberg S.L."/>
            <person name="Tang P."/>
            <person name="Chiu C.-H."/>
            <person name="Lee Y.-S."/>
            <person name="Embley T.M."/>
            <person name="Coombs G.H."/>
            <person name="Mottram J.C."/>
            <person name="Tachezy J."/>
            <person name="Fraser-Liggett C.M."/>
            <person name="Johnson P.J."/>
        </authorList>
    </citation>
    <scope>NUCLEOTIDE SEQUENCE [LARGE SCALE GENOMIC DNA]</scope>
    <source>
        <strain evidence="1">G3</strain>
    </source>
</reference>
<dbReference type="Gene3D" id="1.25.40.10">
    <property type="entry name" value="Tetratricopeptide repeat domain"/>
    <property type="match status" value="1"/>
</dbReference>
<dbReference type="RefSeq" id="XP_001302388.1">
    <property type="nucleotide sequence ID" value="XM_001302387.1"/>
</dbReference>
<dbReference type="Proteomes" id="UP000001542">
    <property type="component" value="Unassembled WGS sequence"/>
</dbReference>
<dbReference type="SUPFAM" id="SSF48452">
    <property type="entry name" value="TPR-like"/>
    <property type="match status" value="1"/>
</dbReference>
<dbReference type="InterPro" id="IPR011990">
    <property type="entry name" value="TPR-like_helical_dom_sf"/>
</dbReference>
<sequence length="552" mass="64294">MEAGNIADVLKSLMGTIGKPIGSNEYPKYHMDYQIASEMNFLNIHYPGISQERMRAFEIGNKADNAYLSGNTKDATEMCWKAISLDGNAWDAYRVLVRSLETYIGDDHLTMIMAGRELVRVEREIFKDILTMDNKDFYKYSMGRPYIRLLSNISSFSFDGKYNDVHVKAYEENLRINRYDNTEVRSPLLMAYLNCAIVNKYHLKNYGIWPERTENHINAMFKTPLLPDMREGCWGDNYKNDTLYTWYQIIFKYMNKDPSWVNLVKREDKQNPKLLKALLSEEEFEGDIIDPMNKNPKLLKALLSEEEFEAVQVENTLLSPVIYRVPNFMGDLFKAVRNKPIYNRAQKDIAALLYGMEEIQPNWKAKAEKALNEARELMRNRQFMKAIEKLSDAKKYYNRSIYPSMHIENSGIPFAIFSNRAQSAFQVGRFDLARFDARMALYLNPKIPHIYKILPLIAEKYYCPKSKEFLAQIANEATQEHIDEEWKELSMKAIGRLGMKALIGERVGFSAKLIEAETKRGFEDMFEPISFKPKEFELLPWLTENDIEQGVI</sequence>
<dbReference type="EMBL" id="DS114198">
    <property type="protein sequence ID" value="EAX89458.1"/>
    <property type="molecule type" value="Genomic_DNA"/>
</dbReference>
<reference evidence="1" key="1">
    <citation type="submission" date="2006-10" db="EMBL/GenBank/DDBJ databases">
        <authorList>
            <person name="Amadeo P."/>
            <person name="Zhao Q."/>
            <person name="Wortman J."/>
            <person name="Fraser-Liggett C."/>
            <person name="Carlton J."/>
        </authorList>
    </citation>
    <scope>NUCLEOTIDE SEQUENCE</scope>
    <source>
        <strain evidence="1">G3</strain>
    </source>
</reference>
<gene>
    <name evidence="1" type="ORF">TVAG_455670</name>
</gene>
<name>A2G056_TRIV3</name>